<keyword evidence="7" id="KW-0436">Ligase</keyword>
<name>A0A2P2CYI8_9LEPT</name>
<feature type="transmembrane region" description="Helical" evidence="5">
    <location>
        <begin position="454"/>
        <end position="472"/>
    </location>
</feature>
<gene>
    <name evidence="7" type="ORF">LPTSP1_04610</name>
</gene>
<keyword evidence="4 5" id="KW-0472">Membrane</keyword>
<feature type="transmembrane region" description="Helical" evidence="5">
    <location>
        <begin position="373"/>
        <end position="393"/>
    </location>
</feature>
<evidence type="ECO:0000256" key="4">
    <source>
        <dbReference type="ARBA" id="ARBA00023136"/>
    </source>
</evidence>
<keyword evidence="8" id="KW-1185">Reference proteome</keyword>
<dbReference type="GO" id="GO:0016020">
    <property type="term" value="C:membrane"/>
    <property type="evidence" value="ECO:0007669"/>
    <property type="project" value="UniProtKB-SubCell"/>
</dbReference>
<evidence type="ECO:0000256" key="5">
    <source>
        <dbReference type="SAM" id="Phobius"/>
    </source>
</evidence>
<feature type="transmembrane region" description="Helical" evidence="5">
    <location>
        <begin position="217"/>
        <end position="233"/>
    </location>
</feature>
<dbReference type="OrthoDB" id="345652at2"/>
<comment type="caution">
    <text evidence="7">The sequence shown here is derived from an EMBL/GenBank/DDBJ whole genome shotgun (WGS) entry which is preliminary data.</text>
</comment>
<dbReference type="PANTHER" id="PTHR37422">
    <property type="entry name" value="TEICHURONIC ACID BIOSYNTHESIS PROTEIN TUAE"/>
    <property type="match status" value="1"/>
</dbReference>
<evidence type="ECO:0000313" key="8">
    <source>
        <dbReference type="Proteomes" id="UP000245076"/>
    </source>
</evidence>
<dbReference type="InterPro" id="IPR007016">
    <property type="entry name" value="O-antigen_ligase-rel_domated"/>
</dbReference>
<feature type="domain" description="O-antigen ligase-related" evidence="6">
    <location>
        <begin position="224"/>
        <end position="386"/>
    </location>
</feature>
<evidence type="ECO:0000259" key="6">
    <source>
        <dbReference type="Pfam" id="PF04932"/>
    </source>
</evidence>
<feature type="transmembrane region" description="Helical" evidence="5">
    <location>
        <begin position="20"/>
        <end position="48"/>
    </location>
</feature>
<keyword evidence="2 5" id="KW-0812">Transmembrane</keyword>
<evidence type="ECO:0000313" key="7">
    <source>
        <dbReference type="EMBL" id="GBF37477.1"/>
    </source>
</evidence>
<organism evidence="7 8">
    <name type="scientific">Leptospira johnsonii</name>
    <dbReference type="NCBI Taxonomy" id="1917820"/>
    <lineage>
        <taxon>Bacteria</taxon>
        <taxon>Pseudomonadati</taxon>
        <taxon>Spirochaetota</taxon>
        <taxon>Spirochaetia</taxon>
        <taxon>Leptospirales</taxon>
        <taxon>Leptospiraceae</taxon>
        <taxon>Leptospira</taxon>
    </lineage>
</organism>
<accession>A0A2P2CYI8</accession>
<dbReference type="PANTHER" id="PTHR37422:SF13">
    <property type="entry name" value="LIPOPOLYSACCHARIDE BIOSYNTHESIS PROTEIN PA4999-RELATED"/>
    <property type="match status" value="1"/>
</dbReference>
<keyword evidence="3 5" id="KW-1133">Transmembrane helix</keyword>
<dbReference type="AlphaFoldDB" id="A0A2P2CYI8"/>
<dbReference type="RefSeq" id="WP_108927241.1">
    <property type="nucleotide sequence ID" value="NZ_BFAY01000005.1"/>
</dbReference>
<comment type="subcellular location">
    <subcellularLocation>
        <location evidence="1">Membrane</location>
        <topology evidence="1">Multi-pass membrane protein</topology>
    </subcellularLocation>
</comment>
<dbReference type="Proteomes" id="UP000245076">
    <property type="component" value="Unassembled WGS sequence"/>
</dbReference>
<feature type="transmembrane region" description="Helical" evidence="5">
    <location>
        <begin position="405"/>
        <end position="426"/>
    </location>
</feature>
<feature type="transmembrane region" description="Helical" evidence="5">
    <location>
        <begin position="60"/>
        <end position="78"/>
    </location>
</feature>
<dbReference type="Pfam" id="PF04932">
    <property type="entry name" value="Wzy_C"/>
    <property type="match status" value="1"/>
</dbReference>
<proteinExistence type="predicted"/>
<dbReference type="EMBL" id="BFAY01000005">
    <property type="protein sequence ID" value="GBF37477.1"/>
    <property type="molecule type" value="Genomic_DNA"/>
</dbReference>
<dbReference type="GO" id="GO:0016874">
    <property type="term" value="F:ligase activity"/>
    <property type="evidence" value="ECO:0007669"/>
    <property type="project" value="UniProtKB-KW"/>
</dbReference>
<feature type="transmembrane region" description="Helical" evidence="5">
    <location>
        <begin position="268"/>
        <end position="289"/>
    </location>
</feature>
<evidence type="ECO:0000256" key="1">
    <source>
        <dbReference type="ARBA" id="ARBA00004141"/>
    </source>
</evidence>
<reference evidence="7 8" key="1">
    <citation type="submission" date="2018-02" db="EMBL/GenBank/DDBJ databases">
        <title>Novel Leptospira species isolated from soil and water in Japan.</title>
        <authorList>
            <person name="Nakao R."/>
            <person name="Masuzawa T."/>
        </authorList>
    </citation>
    <scope>NUCLEOTIDE SEQUENCE [LARGE SCALE GENOMIC DNA]</scope>
    <source>
        <strain evidence="7 8">E8</strain>
    </source>
</reference>
<evidence type="ECO:0000256" key="3">
    <source>
        <dbReference type="ARBA" id="ARBA00022989"/>
    </source>
</evidence>
<protein>
    <submittedName>
        <fullName evidence="7">O-antigen ligase</fullName>
    </submittedName>
</protein>
<feature type="transmembrane region" description="Helical" evidence="5">
    <location>
        <begin position="239"/>
        <end position="256"/>
    </location>
</feature>
<feature type="transmembrane region" description="Helical" evidence="5">
    <location>
        <begin position="126"/>
        <end position="144"/>
    </location>
</feature>
<feature type="transmembrane region" description="Helical" evidence="5">
    <location>
        <begin position="98"/>
        <end position="114"/>
    </location>
</feature>
<feature type="transmembrane region" description="Helical" evidence="5">
    <location>
        <begin position="187"/>
        <end position="205"/>
    </location>
</feature>
<evidence type="ECO:0000256" key="2">
    <source>
        <dbReference type="ARBA" id="ARBA00022692"/>
    </source>
</evidence>
<dbReference type="InterPro" id="IPR051533">
    <property type="entry name" value="WaaL-like"/>
</dbReference>
<sequence length="658" mass="75603">MKPSFLSNISETSGKISLYSLLFFLLAFPLSVSASQILAGLSIFCFIFSPKENFQKIRTYLLPWAFILGAYALVFISSLAHWEEYSNFWKTFTRQSEAGDFWLSILFPIAAVHSSEEKNRRLIYKYLWISFLLILISGIASVFSEYRLGKFISNGFTPAPGDRRQHPAGPLFGLETYLPIGLMNTHLTYGGLISFYIPGLSLLLLRKIKEKEKDLKRTLGFGILLLLALWVFLLNQSKSAWLGVLAVTVYFILSKWKDFYGKLPRVTLARVSIVVILLIGLGGTVRFFYQKNWLLQRTLAQLREIQTPENQRYWIYKLSLPLLAKNPILGTGGGRFKETSSEVSKTFIQKNEQLWYELFITPNKHAHNDILEFAIVGGWLSGILWIGFFYLLFRKIASSSLDEGNFPLIGVGFIWVAGFFQCYLLDDEVALPFYVLAGLLWGREKETTSQFSKASVIFLSFTFLLNTSFWIWRLSIPAELAYGRQVFASSSQLARKIEGRILPFRNQTEEREKRILETISVSPSEGNSEFSVEGCLTHRYPNPAKLREEDYSFGIYISPEWKNPPTKIGVTVFSEESFDEDKLYWSHRKYDLGIHEMDLKPGWNSFVWKETLGLSKITIFPDIVFFRSFKIRFGGFDPERSMNLPVLDLGDLCDFRSE</sequence>